<keyword evidence="3" id="KW-1185">Reference proteome</keyword>
<evidence type="ECO:0000256" key="1">
    <source>
        <dbReference type="SAM" id="MobiDB-lite"/>
    </source>
</evidence>
<evidence type="ECO:0000313" key="2">
    <source>
        <dbReference type="EMBL" id="UTI66295.1"/>
    </source>
</evidence>
<evidence type="ECO:0000313" key="3">
    <source>
        <dbReference type="Proteomes" id="UP001056035"/>
    </source>
</evidence>
<proteinExistence type="predicted"/>
<dbReference type="RefSeq" id="WP_254572966.1">
    <property type="nucleotide sequence ID" value="NZ_CP098502.1"/>
</dbReference>
<sequence>MLRCPACERLYGGATMEVFGHCPLCLADHERFERLVFVDVTDRPARRPEAPRPVEPATRVAMPGPAPLAPVRRRGA</sequence>
<name>A0ABY5DXP8_9ACTN</name>
<organism evidence="2 3">
    <name type="scientific">Paraconexibacter antarcticus</name>
    <dbReference type="NCBI Taxonomy" id="2949664"/>
    <lineage>
        <taxon>Bacteria</taxon>
        <taxon>Bacillati</taxon>
        <taxon>Actinomycetota</taxon>
        <taxon>Thermoleophilia</taxon>
        <taxon>Solirubrobacterales</taxon>
        <taxon>Paraconexibacteraceae</taxon>
        <taxon>Paraconexibacter</taxon>
    </lineage>
</organism>
<dbReference type="Proteomes" id="UP001056035">
    <property type="component" value="Chromosome"/>
</dbReference>
<gene>
    <name evidence="2" type="ORF">NBH00_08825</name>
</gene>
<dbReference type="EMBL" id="CP098502">
    <property type="protein sequence ID" value="UTI66295.1"/>
    <property type="molecule type" value="Genomic_DNA"/>
</dbReference>
<feature type="region of interest" description="Disordered" evidence="1">
    <location>
        <begin position="45"/>
        <end position="76"/>
    </location>
</feature>
<accession>A0ABY5DXP8</accession>
<reference evidence="2 3" key="1">
    <citation type="submission" date="2022-06" db="EMBL/GenBank/DDBJ databases">
        <title>Paraconexibacter antarcticus.</title>
        <authorList>
            <person name="Kim C.S."/>
        </authorList>
    </citation>
    <scope>NUCLEOTIDE SEQUENCE [LARGE SCALE GENOMIC DNA]</scope>
    <source>
        <strain evidence="2 3">02-257</strain>
    </source>
</reference>
<protein>
    <submittedName>
        <fullName evidence="2">Uncharacterized protein</fullName>
    </submittedName>
</protein>